<organism evidence="4 5">
    <name type="scientific">bacterium (Candidatus Blackallbacteria) CG17_big_fil_post_rev_8_21_14_2_50_48_46</name>
    <dbReference type="NCBI Taxonomy" id="2014261"/>
    <lineage>
        <taxon>Bacteria</taxon>
        <taxon>Candidatus Blackallbacteria</taxon>
    </lineage>
</organism>
<keyword evidence="4" id="KW-0238">DNA-binding</keyword>
<dbReference type="Proteomes" id="UP000231019">
    <property type="component" value="Unassembled WGS sequence"/>
</dbReference>
<dbReference type="PANTHER" id="PTHR20953">
    <property type="entry name" value="KINASE-RELATED"/>
    <property type="match status" value="1"/>
</dbReference>
<dbReference type="PRINTS" id="PR01874">
    <property type="entry name" value="DNAREPAIRADA"/>
</dbReference>
<sequence length="463" mass="52510">MELFEKLITDNLDELLVHLPPWVTETLRKEANLSELIEVVLDLGREPEARYPGSIKYLSERLISQEDLDHVTQHIGDFGDDNRAGIERTLHRISCIRNRKGKIVGLTCRVGRAIQGTIDIVRDLVESGRSILFMGRPGVGKTTKLREMARILSDDLHKRVVVIDTSNEIAGDGDIPHPAIGKSRRMQVRTPAEQHAVMIEAVENHMPEVIIIDEISTEAEADAARTIAERGVQLIGTAHGNSIENLILNPSLNDLVGGIDSVTLGDEEAKRRGTQKTVLERKSPPTFDIAIEIQDRYQLAIHIDVADVVDQYLRGKMPAPEIRMVDEHGKVKKIKQQSVDMKQQMVNVTGERESELHVYPYAVSRSQVERVIKTMRLPVRITKNLDEADVLMLLSSYKKHRKIIDAAEARQIPVHMVRSNTIYQIQKSLRQIMQLDAPSEEEEEMFREMDDPDYSLKMMHPDF</sequence>
<dbReference type="InterPro" id="IPR045735">
    <property type="entry name" value="Spore_III_AA_AAA+_ATPase"/>
</dbReference>
<accession>A0A2M7G462</accession>
<dbReference type="GO" id="GO:0003677">
    <property type="term" value="F:DNA binding"/>
    <property type="evidence" value="ECO:0007669"/>
    <property type="project" value="UniProtKB-KW"/>
</dbReference>
<dbReference type="SUPFAM" id="SSF52540">
    <property type="entry name" value="P-loop containing nucleoside triphosphate hydrolases"/>
    <property type="match status" value="1"/>
</dbReference>
<proteinExistence type="predicted"/>
<feature type="domain" description="AAA+ ATPase" evidence="3">
    <location>
        <begin position="127"/>
        <end position="283"/>
    </location>
</feature>
<evidence type="ECO:0000256" key="1">
    <source>
        <dbReference type="ARBA" id="ARBA00022741"/>
    </source>
</evidence>
<name>A0A2M7G462_9BACT</name>
<comment type="caution">
    <text evidence="4">The sequence shown here is derived from an EMBL/GenBank/DDBJ whole genome shotgun (WGS) entry which is preliminary data.</text>
</comment>
<keyword evidence="2" id="KW-0067">ATP-binding</keyword>
<dbReference type="PANTHER" id="PTHR20953:SF3">
    <property type="entry name" value="P-LOOP CONTAINING NUCLEOSIDE TRIPHOSPHATE HYDROLASES SUPERFAMILY PROTEIN"/>
    <property type="match status" value="1"/>
</dbReference>
<dbReference type="Pfam" id="PF25516">
    <property type="entry name" value="PTPase"/>
    <property type="match status" value="1"/>
</dbReference>
<dbReference type="GO" id="GO:0005524">
    <property type="term" value="F:ATP binding"/>
    <property type="evidence" value="ECO:0007669"/>
    <property type="project" value="UniProtKB-KW"/>
</dbReference>
<dbReference type="AlphaFoldDB" id="A0A2M7G462"/>
<dbReference type="InterPro" id="IPR027417">
    <property type="entry name" value="P-loop_NTPase"/>
</dbReference>
<dbReference type="InterPro" id="IPR058670">
    <property type="entry name" value="PTPase_dom"/>
</dbReference>
<dbReference type="CDD" id="cd00009">
    <property type="entry name" value="AAA"/>
    <property type="match status" value="1"/>
</dbReference>
<evidence type="ECO:0000259" key="3">
    <source>
        <dbReference type="SMART" id="SM00382"/>
    </source>
</evidence>
<dbReference type="SMART" id="SM00382">
    <property type="entry name" value="AAA"/>
    <property type="match status" value="1"/>
</dbReference>
<keyword evidence="1" id="KW-0547">Nucleotide-binding</keyword>
<dbReference type="Pfam" id="PF19568">
    <property type="entry name" value="Spore_III_AA"/>
    <property type="match status" value="1"/>
</dbReference>
<dbReference type="EMBL" id="PFFQ01000037">
    <property type="protein sequence ID" value="PIW16678.1"/>
    <property type="molecule type" value="Genomic_DNA"/>
</dbReference>
<dbReference type="Gene3D" id="3.40.50.300">
    <property type="entry name" value="P-loop containing nucleotide triphosphate hydrolases"/>
    <property type="match status" value="1"/>
</dbReference>
<dbReference type="InterPro" id="IPR003593">
    <property type="entry name" value="AAA+_ATPase"/>
</dbReference>
<gene>
    <name evidence="4" type="ORF">COW36_13005</name>
</gene>
<evidence type="ECO:0000256" key="2">
    <source>
        <dbReference type="ARBA" id="ARBA00022840"/>
    </source>
</evidence>
<evidence type="ECO:0000313" key="4">
    <source>
        <dbReference type="EMBL" id="PIW16678.1"/>
    </source>
</evidence>
<reference evidence="4 5" key="1">
    <citation type="submission" date="2017-09" db="EMBL/GenBank/DDBJ databases">
        <title>Depth-based differentiation of microbial function through sediment-hosted aquifers and enrichment of novel symbionts in the deep terrestrial subsurface.</title>
        <authorList>
            <person name="Probst A.J."/>
            <person name="Ladd B."/>
            <person name="Jarett J.K."/>
            <person name="Geller-Mcgrath D.E."/>
            <person name="Sieber C.M."/>
            <person name="Emerson J.B."/>
            <person name="Anantharaman K."/>
            <person name="Thomas B.C."/>
            <person name="Malmstrom R."/>
            <person name="Stieglmeier M."/>
            <person name="Klingl A."/>
            <person name="Woyke T."/>
            <person name="Ryan C.M."/>
            <person name="Banfield J.F."/>
        </authorList>
    </citation>
    <scope>NUCLEOTIDE SEQUENCE [LARGE SCALE GENOMIC DNA]</scope>
    <source>
        <strain evidence="4">CG17_big_fil_post_rev_8_21_14_2_50_48_46</strain>
    </source>
</reference>
<protein>
    <submittedName>
        <fullName evidence="4">Single-stranded DNA-binding protein</fullName>
    </submittedName>
</protein>
<evidence type="ECO:0000313" key="5">
    <source>
        <dbReference type="Proteomes" id="UP000231019"/>
    </source>
</evidence>